<gene>
    <name evidence="1" type="ORF">RPERSI_LOCUS8298</name>
</gene>
<proteinExistence type="predicted"/>
<protein>
    <submittedName>
        <fullName evidence="1">5164_t:CDS:1</fullName>
    </submittedName>
</protein>
<keyword evidence="2" id="KW-1185">Reference proteome</keyword>
<dbReference type="EMBL" id="CAJVQC010014876">
    <property type="protein sequence ID" value="CAG8661608.1"/>
    <property type="molecule type" value="Genomic_DNA"/>
</dbReference>
<reference evidence="1" key="1">
    <citation type="submission" date="2021-06" db="EMBL/GenBank/DDBJ databases">
        <authorList>
            <person name="Kallberg Y."/>
            <person name="Tangrot J."/>
            <person name="Rosling A."/>
        </authorList>
    </citation>
    <scope>NUCLEOTIDE SEQUENCE</scope>
    <source>
        <strain evidence="1">MA461A</strain>
    </source>
</reference>
<accession>A0ACA9NN47</accession>
<sequence length="44" mass="4894">STSNLCSHVINIYKINISSIIDPEELAALFPQSGKHLLRETLVK</sequence>
<organism evidence="1 2">
    <name type="scientific">Racocetra persica</name>
    <dbReference type="NCBI Taxonomy" id="160502"/>
    <lineage>
        <taxon>Eukaryota</taxon>
        <taxon>Fungi</taxon>
        <taxon>Fungi incertae sedis</taxon>
        <taxon>Mucoromycota</taxon>
        <taxon>Glomeromycotina</taxon>
        <taxon>Glomeromycetes</taxon>
        <taxon>Diversisporales</taxon>
        <taxon>Gigasporaceae</taxon>
        <taxon>Racocetra</taxon>
    </lineage>
</organism>
<dbReference type="Proteomes" id="UP000789920">
    <property type="component" value="Unassembled WGS sequence"/>
</dbReference>
<feature type="non-terminal residue" evidence="1">
    <location>
        <position position="1"/>
    </location>
</feature>
<name>A0ACA9NN47_9GLOM</name>
<comment type="caution">
    <text evidence="1">The sequence shown here is derived from an EMBL/GenBank/DDBJ whole genome shotgun (WGS) entry which is preliminary data.</text>
</comment>
<evidence type="ECO:0000313" key="2">
    <source>
        <dbReference type="Proteomes" id="UP000789920"/>
    </source>
</evidence>
<evidence type="ECO:0000313" key="1">
    <source>
        <dbReference type="EMBL" id="CAG8661608.1"/>
    </source>
</evidence>